<feature type="chain" id="PRO_5033558521" evidence="2">
    <location>
        <begin position="28"/>
        <end position="228"/>
    </location>
</feature>
<dbReference type="EMBL" id="CP047652">
    <property type="protein sequence ID" value="QHI94952.1"/>
    <property type="molecule type" value="Genomic_DNA"/>
</dbReference>
<dbReference type="KEGG" id="bomb:GT348_08785"/>
<keyword evidence="6" id="KW-1185">Reference proteome</keyword>
<evidence type="ECO:0000256" key="2">
    <source>
        <dbReference type="SAM" id="SignalP"/>
    </source>
</evidence>
<evidence type="ECO:0000313" key="5">
    <source>
        <dbReference type="EMBL" id="QHI96296.1"/>
    </source>
</evidence>
<feature type="region of interest" description="Disordered" evidence="1">
    <location>
        <begin position="207"/>
        <end position="228"/>
    </location>
</feature>
<feature type="signal peptide" evidence="2">
    <location>
        <begin position="1"/>
        <end position="27"/>
    </location>
</feature>
<gene>
    <name evidence="4" type="ORF">GT348_00145</name>
    <name evidence="5" type="ORF">GT348_08785</name>
</gene>
<evidence type="ECO:0000259" key="3">
    <source>
        <dbReference type="PROSITE" id="PS50911"/>
    </source>
</evidence>
<dbReference type="KEGG" id="bomb:GT348_00145"/>
<evidence type="ECO:0000256" key="1">
    <source>
        <dbReference type="SAM" id="MobiDB-lite"/>
    </source>
</evidence>
<evidence type="ECO:0000313" key="6">
    <source>
        <dbReference type="Proteomes" id="UP000463975"/>
    </source>
</evidence>
<accession>A0A6P1NDB6</accession>
<dbReference type="Proteomes" id="UP000463975">
    <property type="component" value="Chromosome"/>
</dbReference>
<evidence type="ECO:0000313" key="4">
    <source>
        <dbReference type="EMBL" id="QHI94952.1"/>
    </source>
</evidence>
<reference evidence="5 6" key="1">
    <citation type="submission" date="2020-01" db="EMBL/GenBank/DDBJ databases">
        <title>Genome sequencing of strain KACC 21507.</title>
        <authorList>
            <person name="Heo J."/>
            <person name="Kim S.-J."/>
            <person name="Kim J.-S."/>
            <person name="Hong S.-B."/>
            <person name="Kwon S.-W."/>
        </authorList>
    </citation>
    <scope>NUCLEOTIDE SEQUENCE [LARGE SCALE GENOMIC DNA]</scope>
    <source>
        <strain evidence="5 6">KACC 21507</strain>
    </source>
</reference>
<dbReference type="SUPFAM" id="SSF54001">
    <property type="entry name" value="Cysteine proteinases"/>
    <property type="match status" value="1"/>
</dbReference>
<feature type="compositionally biased region" description="Basic residues" evidence="1">
    <location>
        <begin position="31"/>
        <end position="55"/>
    </location>
</feature>
<feature type="domain" description="Peptidase C51" evidence="3">
    <location>
        <begin position="40"/>
        <end position="160"/>
    </location>
</feature>
<dbReference type="InterPro" id="IPR007921">
    <property type="entry name" value="CHAP_dom"/>
</dbReference>
<keyword evidence="2" id="KW-0732">Signal</keyword>
<dbReference type="EMBL" id="CP047652">
    <property type="protein sequence ID" value="QHI96296.1"/>
    <property type="molecule type" value="Genomic_DNA"/>
</dbReference>
<name>A0A6P1NDB6_9PROT</name>
<feature type="region of interest" description="Disordered" evidence="1">
    <location>
        <begin position="30"/>
        <end position="55"/>
    </location>
</feature>
<protein>
    <submittedName>
        <fullName evidence="5">CHAP domain-containing protein</fullName>
    </submittedName>
</protein>
<proteinExistence type="predicted"/>
<dbReference type="Pfam" id="PF05257">
    <property type="entry name" value="CHAP"/>
    <property type="match status" value="1"/>
</dbReference>
<sequence>MMHQRGKSLFFSFLVLSTLVSWSSAQAVTKSRSHSHSTRTHHVTRHITHHVRHTRRTRHRRVIQCVAFVQQSTSFKIHGNARDWWNRAKGLYARGNLPEEGAVLSFRGTRHMPLGHVAVVRSIINSRTIYIDQSHWGTNGISRNVRVVDVSANNDWSAVRVALRSNGNRLGSIYPTHGFIYARPEKAPSVVKHSTLIAANENFSNETASLPDSNTSVFETDAPNRGLR</sequence>
<dbReference type="AlphaFoldDB" id="A0A6P1NDB6"/>
<dbReference type="InterPro" id="IPR038765">
    <property type="entry name" value="Papain-like_cys_pep_sf"/>
</dbReference>
<dbReference type="RefSeq" id="WP_160618030.1">
    <property type="nucleotide sequence ID" value="NZ_CP047652.1"/>
</dbReference>
<organism evidence="5 6">
    <name type="scientific">Aristophania vespae</name>
    <dbReference type="NCBI Taxonomy" id="2697033"/>
    <lineage>
        <taxon>Bacteria</taxon>
        <taxon>Pseudomonadati</taxon>
        <taxon>Pseudomonadota</taxon>
        <taxon>Alphaproteobacteria</taxon>
        <taxon>Acetobacterales</taxon>
        <taxon>Acetobacteraceae</taxon>
        <taxon>Aristophania</taxon>
    </lineage>
</organism>
<dbReference type="Gene3D" id="3.90.1720.10">
    <property type="entry name" value="endopeptidase domain like (from Nostoc punctiforme)"/>
    <property type="match status" value="1"/>
</dbReference>
<feature type="compositionally biased region" description="Polar residues" evidence="1">
    <location>
        <begin position="207"/>
        <end position="218"/>
    </location>
</feature>
<dbReference type="PROSITE" id="PS50911">
    <property type="entry name" value="CHAP"/>
    <property type="match status" value="1"/>
</dbReference>